<evidence type="ECO:0000259" key="2">
    <source>
        <dbReference type="Pfam" id="PF00884"/>
    </source>
</evidence>
<dbReference type="InterPro" id="IPR000917">
    <property type="entry name" value="Sulfatase_N"/>
</dbReference>
<feature type="transmembrane region" description="Helical" evidence="1">
    <location>
        <begin position="116"/>
        <end position="136"/>
    </location>
</feature>
<evidence type="ECO:0000256" key="1">
    <source>
        <dbReference type="SAM" id="Phobius"/>
    </source>
</evidence>
<feature type="transmembrane region" description="Helical" evidence="1">
    <location>
        <begin position="78"/>
        <end position="96"/>
    </location>
</feature>
<feature type="transmembrane region" description="Helical" evidence="1">
    <location>
        <begin position="290"/>
        <end position="309"/>
    </location>
</feature>
<feature type="transmembrane region" description="Helical" evidence="1">
    <location>
        <begin position="49"/>
        <end position="71"/>
    </location>
</feature>
<feature type="transmembrane region" description="Helical" evidence="1">
    <location>
        <begin position="229"/>
        <end position="251"/>
    </location>
</feature>
<feature type="transmembrane region" description="Helical" evidence="1">
    <location>
        <begin position="195"/>
        <end position="217"/>
    </location>
</feature>
<keyword evidence="1" id="KW-0812">Transmembrane</keyword>
<dbReference type="InterPro" id="IPR017850">
    <property type="entry name" value="Alkaline_phosphatase_core_sf"/>
</dbReference>
<evidence type="ECO:0000313" key="4">
    <source>
        <dbReference type="Proteomes" id="UP000347383"/>
    </source>
</evidence>
<feature type="transmembrane region" description="Helical" evidence="1">
    <location>
        <begin position="157"/>
        <end position="175"/>
    </location>
</feature>
<accession>A0A9X7RZ21</accession>
<proteinExistence type="predicted"/>
<feature type="transmembrane region" description="Helical" evidence="1">
    <location>
        <begin position="20"/>
        <end position="43"/>
    </location>
</feature>
<dbReference type="Proteomes" id="UP000347383">
    <property type="component" value="Chromosome"/>
</dbReference>
<dbReference type="EMBL" id="CP033165">
    <property type="protein sequence ID" value="QGH01827.1"/>
    <property type="molecule type" value="Genomic_DNA"/>
</dbReference>
<dbReference type="RefSeq" id="WP_154412775.1">
    <property type="nucleotide sequence ID" value="NZ_CP033165.1"/>
</dbReference>
<keyword evidence="1" id="KW-1133">Transmembrane helix</keyword>
<dbReference type="SUPFAM" id="SSF53649">
    <property type="entry name" value="Alkaline phosphatase-like"/>
    <property type="match status" value="1"/>
</dbReference>
<feature type="domain" description="Sulfatase N-terminal" evidence="2">
    <location>
        <begin position="480"/>
        <end position="763"/>
    </location>
</feature>
<keyword evidence="1" id="KW-0472">Membrane</keyword>
<sequence>MMTFKVPTWQKIKSWLDKNYYSIIEFLVISAIFFHATITYLILEDFPQVMSTSIHILYDVFLFISLGWILANTMTKRFWLYGSLSLLYAITTTYLVRASQLRNVETFDLFDISKTIEMNTGFYQQLGLLLILSLVLRRILSSSRLLSVLNIFSEKKDIFIASQLVVISLLTSSAFKRLLLGNPFFPVKESSGQPHLIHLWIYCLLAYLLISMVSFIVTKGFVNLIHRTASLSLAIGNSLLFAFVFNVAIQAGIPVRGPLRDIYLVPGATLFQVAVLFCLFTFIYLLLNRYLIATVVNLFLGVAISVINIEKFKVRSEPFLLSDLAWFREIQFFLDYIPLSTLVATIIFLLLLIATLWYLRKRFFVGQIVPSIGGRLLLIMLLFLPIHKIYTTFSSNENGRIAEGTPLLTNLYNVYDLDWRGLTENARLQSLSFVWFKQLTSKSINEPTGYNKATIETIYHKYSQLATNLNKSRKKNIADRTVIYVLSESLSDPSRIPGVKMSRDVLPTINQLKQRHTSGLMKSDGYGGGTANMEFQTLIGLPMYNLNTTVSVLYSDVFPKLNYIPSISNYYKEKNRYAVHLASANNYSRKTVYSKLNFNKFIALEGTPDKPKFLKPTSSSYSDQSTYDNVLDYLNPNESQFFSVMTMQNHSPWYADPGDLEVSKEGFSINENYNLVNYSKLLELTDKDTKVFLEQLSKVDKPISVVFYGDHLPGLYPETTFEDNPELKYLTDYFIWSNDSKVKLDYPLLNSSDFTPALLAHTDSKVSPYYALLTAVMNKASVSHRNLTKDQKVIANDLKLLEYDLIEGEGYITRHEDFFLNPR</sequence>
<dbReference type="CDD" id="cd16015">
    <property type="entry name" value="LTA_synthase"/>
    <property type="match status" value="1"/>
</dbReference>
<feature type="transmembrane region" description="Helical" evidence="1">
    <location>
        <begin position="336"/>
        <end position="360"/>
    </location>
</feature>
<protein>
    <submittedName>
        <fullName evidence="3">LTA synthase family protein</fullName>
    </submittedName>
</protein>
<name>A0A9X7RZ21_STRDY</name>
<evidence type="ECO:0000313" key="3">
    <source>
        <dbReference type="EMBL" id="QGH01827.1"/>
    </source>
</evidence>
<gene>
    <name evidence="3" type="ORF">EA457_04320</name>
</gene>
<reference evidence="3 4" key="1">
    <citation type="submission" date="2018-10" db="EMBL/GenBank/DDBJ databases">
        <title>Comparative Genomics Analysis of the Streptococcus dysgalactiae subspecies dysgalactiae.</title>
        <authorList>
            <person name="Koh T.H."/>
            <person name="Abdul Rahman N."/>
            <person name="Sessions O.M."/>
        </authorList>
    </citation>
    <scope>NUCLEOTIDE SEQUENCE [LARGE SCALE GENOMIC DNA]</scope>
    <source>
        <strain evidence="3 4">DB60705-15</strain>
    </source>
</reference>
<dbReference type="Gene3D" id="3.40.720.10">
    <property type="entry name" value="Alkaline Phosphatase, subunit A"/>
    <property type="match status" value="1"/>
</dbReference>
<feature type="transmembrane region" description="Helical" evidence="1">
    <location>
        <begin position="372"/>
        <end position="390"/>
    </location>
</feature>
<dbReference type="AlphaFoldDB" id="A0A9X7RZ21"/>
<organism evidence="3 4">
    <name type="scientific">Streptococcus dysgalactiae subsp. dysgalactiae</name>
    <dbReference type="NCBI Taxonomy" id="99822"/>
    <lineage>
        <taxon>Bacteria</taxon>
        <taxon>Bacillati</taxon>
        <taxon>Bacillota</taxon>
        <taxon>Bacilli</taxon>
        <taxon>Lactobacillales</taxon>
        <taxon>Streptococcaceae</taxon>
        <taxon>Streptococcus</taxon>
    </lineage>
</organism>
<dbReference type="Pfam" id="PF00884">
    <property type="entry name" value="Sulfatase"/>
    <property type="match status" value="1"/>
</dbReference>
<feature type="transmembrane region" description="Helical" evidence="1">
    <location>
        <begin position="263"/>
        <end position="285"/>
    </location>
</feature>